<dbReference type="AlphaFoldDB" id="A0AAU9TBC9"/>
<feature type="region of interest" description="Disordered" evidence="1">
    <location>
        <begin position="335"/>
        <end position="374"/>
    </location>
</feature>
<gene>
    <name evidence="2" type="ORF">EEDITHA_LOCUS866</name>
</gene>
<accession>A0AAU9TBC9</accession>
<proteinExistence type="predicted"/>
<evidence type="ECO:0000313" key="2">
    <source>
        <dbReference type="EMBL" id="CAH2084284.1"/>
    </source>
</evidence>
<dbReference type="Proteomes" id="UP001153954">
    <property type="component" value="Unassembled WGS sequence"/>
</dbReference>
<dbReference type="EMBL" id="CAKOGL010000002">
    <property type="protein sequence ID" value="CAH2084284.1"/>
    <property type="molecule type" value="Genomic_DNA"/>
</dbReference>
<protein>
    <submittedName>
        <fullName evidence="2">Uncharacterized protein</fullName>
    </submittedName>
</protein>
<evidence type="ECO:0000256" key="1">
    <source>
        <dbReference type="SAM" id="MobiDB-lite"/>
    </source>
</evidence>
<feature type="compositionally biased region" description="Polar residues" evidence="1">
    <location>
        <begin position="359"/>
        <end position="374"/>
    </location>
</feature>
<organism evidence="2 3">
    <name type="scientific">Euphydryas editha</name>
    <name type="common">Edith's checkerspot</name>
    <dbReference type="NCBI Taxonomy" id="104508"/>
    <lineage>
        <taxon>Eukaryota</taxon>
        <taxon>Metazoa</taxon>
        <taxon>Ecdysozoa</taxon>
        <taxon>Arthropoda</taxon>
        <taxon>Hexapoda</taxon>
        <taxon>Insecta</taxon>
        <taxon>Pterygota</taxon>
        <taxon>Neoptera</taxon>
        <taxon>Endopterygota</taxon>
        <taxon>Lepidoptera</taxon>
        <taxon>Glossata</taxon>
        <taxon>Ditrysia</taxon>
        <taxon>Papilionoidea</taxon>
        <taxon>Nymphalidae</taxon>
        <taxon>Nymphalinae</taxon>
        <taxon>Euphydryas</taxon>
    </lineage>
</organism>
<comment type="caution">
    <text evidence="2">The sequence shown here is derived from an EMBL/GenBank/DDBJ whole genome shotgun (WGS) entry which is preliminary data.</text>
</comment>
<sequence length="1149" mass="132634">MPVIKPAISLQRLTVHLAKRKADSLQSLSGDLANVLDAEKIMEGTNSRHLREFFKKLIETDAQIRKLKQTIDSNYLTDVNSITDRFKRSLRIKHKHNHKKPSQAVPKKTDAIKEHDTEARLNKTENKKSLKTSNASVIIEEKILIKYEPERKRNFPKCSHTHETKHHEKKLKHPFYKNSQRIDEMLDTYKTFDDKDDKGNLNKILVTEKNDKENSNSDEVNAKAKNTKERKFAIADYFNNNNDETFTNQNNTNSFSESTDSLSDVDYDVEVILATTPEYDVALRSSTSVNAVDADISNPKHSVIKRIGQRNLMQVDDEDDKEDLVYEDLREILTDEGQSHDDLDKPVDRSKRNYKHETGVSSDSGKYSPQNINNPNWKGPMPLYPDELNAMIKHAALENLHHVPINTKDTKNEKDRTEKDVSDTEYIEDYTDNKYNKMVKMAQAYSDYGVLYDKKDKTENLKVKDENNQENAIKISFNKDSLLNKFFGRPRKGSCEGISIQAEKGQPPNAKEEFVKSLQKHIKIVNFPNCKKPFKTMNPINSIHTICSSTLSLMDNEITPIDKHIVFTSKKGTRSLKSIDLNAKENGEGKVNVESFNDDNNNLKKGALNEMDGGMRFLTKMSNLFKKRNSSGSKNSNGSKKIIDKNQLSTYSTARIQLMNRNSDDNYTINNLPTSYDSIGVSNVGHKSRVLMAIEDKPRDSDNIVPIALVLARNDKQNYSTEKGESYNNLDKGRNKTIVKRNSEGHESVFWNDFYDDDEYGIKIDYSDTIRNKHCVKNVKNIVQQSKDWFKRGFKNLTRKIKGRFTKKTTTTPKKINITTNASKTTSKQRFVRQTNNNGESDIKKSFADLTANMKKVFQEAAKAVQDTKNIEVREESKEDSAATSLMKRLVRLMTDLVDIQVEQKSCAKLPTDLHKFLEWLTVPDDKNVEVDEEISLPSYTSEDDLYRYEKSTFPSYDLPLTEDTHEDDRTECLGTIRAVQDLIQQYEGMSDEDKSKMTGVKDYLENQLDFLNKKLSGVDEANLYKLYDKREAPRVRRDLLFKRKYHKQNQRERRKVHKFIKNFVKKRTKSTASTYNGVPITKAKKNSHNSDEVNKLLINNNSKQEKRIVNKIDKIKANDKEKVKNYENKEQYNRKEELETKHMLSEEI</sequence>
<name>A0AAU9TBC9_EUPED</name>
<evidence type="ECO:0000313" key="3">
    <source>
        <dbReference type="Proteomes" id="UP001153954"/>
    </source>
</evidence>
<keyword evidence="3" id="KW-1185">Reference proteome</keyword>
<feature type="compositionally biased region" description="Basic and acidic residues" evidence="1">
    <location>
        <begin position="335"/>
        <end position="358"/>
    </location>
</feature>
<reference evidence="2" key="1">
    <citation type="submission" date="2022-03" db="EMBL/GenBank/DDBJ databases">
        <authorList>
            <person name="Tunstrom K."/>
        </authorList>
    </citation>
    <scope>NUCLEOTIDE SEQUENCE</scope>
</reference>